<feature type="transmembrane region" description="Helical" evidence="7">
    <location>
        <begin position="251"/>
        <end position="271"/>
    </location>
</feature>
<sequence length="287" mass="30490">MNIFPDIRGPIAAATNDLVDFLVVDYGDAFEAFSNVLLQALLFIERGLRAVPPWAMILIIAAVALAASRKPLMAVGAAAGLWFIGALGMWDQAMQTLAIILVSVCFCILVGLPLGVLAASSRMFRRGLIPVLDLMQTIPSFVYLIPAAMLFGLGKVPAILATVIYALPPLIRLTDLGIREVDGEVVEASRAFGATRAQILTGVQIPLSMPTIMQGINQTTMLALSMVVIASMIGARGVGETVLLGLQRNDSGTGLVGGITIVILAVVIDRITQAYGRRLQRHRSAEA</sequence>
<comment type="caution">
    <text evidence="9">The sequence shown here is derived from an EMBL/GenBank/DDBJ whole genome shotgun (WGS) entry which is preliminary data.</text>
</comment>
<dbReference type="GO" id="GO:0043190">
    <property type="term" value="C:ATP-binding cassette (ABC) transporter complex"/>
    <property type="evidence" value="ECO:0007669"/>
    <property type="project" value="TreeGrafter"/>
</dbReference>
<feature type="transmembrane region" description="Helical" evidence="7">
    <location>
        <begin position="47"/>
        <end position="66"/>
    </location>
</feature>
<dbReference type="Gene3D" id="1.10.3720.10">
    <property type="entry name" value="MetI-like"/>
    <property type="match status" value="1"/>
</dbReference>
<dbReference type="PROSITE" id="PS50928">
    <property type="entry name" value="ABC_TM1"/>
    <property type="match status" value="1"/>
</dbReference>
<dbReference type="InterPro" id="IPR035906">
    <property type="entry name" value="MetI-like_sf"/>
</dbReference>
<evidence type="ECO:0000256" key="1">
    <source>
        <dbReference type="ARBA" id="ARBA00004651"/>
    </source>
</evidence>
<keyword evidence="5 7" id="KW-1133">Transmembrane helix</keyword>
<evidence type="ECO:0000259" key="8">
    <source>
        <dbReference type="PROSITE" id="PS50928"/>
    </source>
</evidence>
<keyword evidence="10" id="KW-1185">Reference proteome</keyword>
<dbReference type="AlphaFoldDB" id="A0A840C606"/>
<dbReference type="GO" id="GO:0015226">
    <property type="term" value="F:carnitine transmembrane transporter activity"/>
    <property type="evidence" value="ECO:0007669"/>
    <property type="project" value="TreeGrafter"/>
</dbReference>
<feature type="transmembrane region" description="Helical" evidence="7">
    <location>
        <begin position="72"/>
        <end position="90"/>
    </location>
</feature>
<evidence type="ECO:0000313" key="10">
    <source>
        <dbReference type="Proteomes" id="UP000577362"/>
    </source>
</evidence>
<name>A0A840C606_9HYPH</name>
<evidence type="ECO:0000256" key="7">
    <source>
        <dbReference type="RuleBase" id="RU363032"/>
    </source>
</evidence>
<dbReference type="EMBL" id="JACIEN010000005">
    <property type="protein sequence ID" value="MBB4018879.1"/>
    <property type="molecule type" value="Genomic_DNA"/>
</dbReference>
<dbReference type="PANTHER" id="PTHR47737:SF1">
    <property type="entry name" value="GLYCINE BETAINE_PROLINE BETAINE TRANSPORT SYSTEM PERMEASE PROTEIN PROW"/>
    <property type="match status" value="1"/>
</dbReference>
<feature type="domain" description="ABC transmembrane type-1" evidence="8">
    <location>
        <begin position="93"/>
        <end position="272"/>
    </location>
</feature>
<evidence type="ECO:0000256" key="4">
    <source>
        <dbReference type="ARBA" id="ARBA00022692"/>
    </source>
</evidence>
<dbReference type="PANTHER" id="PTHR47737">
    <property type="entry name" value="GLYCINE BETAINE/PROLINE BETAINE TRANSPORT SYSTEM PERMEASE PROTEIN PROW"/>
    <property type="match status" value="1"/>
</dbReference>
<dbReference type="Pfam" id="PF00528">
    <property type="entry name" value="BPD_transp_1"/>
    <property type="match status" value="1"/>
</dbReference>
<gene>
    <name evidence="9" type="ORF">GGR16_003926</name>
</gene>
<dbReference type="InterPro" id="IPR000515">
    <property type="entry name" value="MetI-like"/>
</dbReference>
<proteinExistence type="inferred from homology"/>
<dbReference type="GO" id="GO:0031460">
    <property type="term" value="P:glycine betaine transport"/>
    <property type="evidence" value="ECO:0007669"/>
    <property type="project" value="TreeGrafter"/>
</dbReference>
<evidence type="ECO:0000256" key="2">
    <source>
        <dbReference type="ARBA" id="ARBA00022448"/>
    </source>
</evidence>
<comment type="similarity">
    <text evidence="7">Belongs to the binding-protein-dependent transport system permease family.</text>
</comment>
<evidence type="ECO:0000256" key="6">
    <source>
        <dbReference type="ARBA" id="ARBA00023136"/>
    </source>
</evidence>
<dbReference type="FunFam" id="1.10.3720.10:FF:000001">
    <property type="entry name" value="Glycine betaine ABC transporter, permease"/>
    <property type="match status" value="1"/>
</dbReference>
<keyword evidence="4 7" id="KW-0812">Transmembrane</keyword>
<dbReference type="GO" id="GO:0015871">
    <property type="term" value="P:choline transport"/>
    <property type="evidence" value="ECO:0007669"/>
    <property type="project" value="TreeGrafter"/>
</dbReference>
<evidence type="ECO:0000256" key="5">
    <source>
        <dbReference type="ARBA" id="ARBA00022989"/>
    </source>
</evidence>
<accession>A0A840C606</accession>
<comment type="subcellular location">
    <subcellularLocation>
        <location evidence="1 7">Cell membrane</location>
        <topology evidence="1 7">Multi-pass membrane protein</topology>
    </subcellularLocation>
</comment>
<keyword evidence="2 7" id="KW-0813">Transport</keyword>
<dbReference type="GO" id="GO:0005275">
    <property type="term" value="F:amine transmembrane transporter activity"/>
    <property type="evidence" value="ECO:0007669"/>
    <property type="project" value="TreeGrafter"/>
</dbReference>
<evidence type="ECO:0000313" key="9">
    <source>
        <dbReference type="EMBL" id="MBB4018879.1"/>
    </source>
</evidence>
<dbReference type="CDD" id="cd06261">
    <property type="entry name" value="TM_PBP2"/>
    <property type="match status" value="1"/>
</dbReference>
<feature type="transmembrane region" description="Helical" evidence="7">
    <location>
        <begin position="141"/>
        <end position="167"/>
    </location>
</feature>
<dbReference type="Proteomes" id="UP000577362">
    <property type="component" value="Unassembled WGS sequence"/>
</dbReference>
<feature type="transmembrane region" description="Helical" evidence="7">
    <location>
        <begin position="97"/>
        <end position="121"/>
    </location>
</feature>
<organism evidence="9 10">
    <name type="scientific">Chelatococcus caeni</name>
    <dbReference type="NCBI Taxonomy" id="1348468"/>
    <lineage>
        <taxon>Bacteria</taxon>
        <taxon>Pseudomonadati</taxon>
        <taxon>Pseudomonadota</taxon>
        <taxon>Alphaproteobacteria</taxon>
        <taxon>Hyphomicrobiales</taxon>
        <taxon>Chelatococcaceae</taxon>
        <taxon>Chelatococcus</taxon>
    </lineage>
</organism>
<protein>
    <submittedName>
        <fullName evidence="9">Glycine betaine/proline transport system permease protein</fullName>
    </submittedName>
</protein>
<keyword evidence="6 7" id="KW-0472">Membrane</keyword>
<evidence type="ECO:0000256" key="3">
    <source>
        <dbReference type="ARBA" id="ARBA00022475"/>
    </source>
</evidence>
<dbReference type="SUPFAM" id="SSF161098">
    <property type="entry name" value="MetI-like"/>
    <property type="match status" value="1"/>
</dbReference>
<reference evidence="9 10" key="1">
    <citation type="submission" date="2020-08" db="EMBL/GenBank/DDBJ databases">
        <title>Genomic Encyclopedia of Type Strains, Phase IV (KMG-IV): sequencing the most valuable type-strain genomes for metagenomic binning, comparative biology and taxonomic classification.</title>
        <authorList>
            <person name="Goeker M."/>
        </authorList>
    </citation>
    <scope>NUCLEOTIDE SEQUENCE [LARGE SCALE GENOMIC DNA]</scope>
    <source>
        <strain evidence="9 10">DSM 103737</strain>
    </source>
</reference>
<keyword evidence="3" id="KW-1003">Cell membrane</keyword>